<feature type="transmembrane region" description="Helical" evidence="1">
    <location>
        <begin position="135"/>
        <end position="158"/>
    </location>
</feature>
<feature type="transmembrane region" description="Helical" evidence="1">
    <location>
        <begin position="296"/>
        <end position="319"/>
    </location>
</feature>
<dbReference type="OrthoDB" id="5427664at2759"/>
<keyword evidence="1" id="KW-1133">Transmembrane helix</keyword>
<dbReference type="Proteomes" id="UP000660729">
    <property type="component" value="Unassembled WGS sequence"/>
</dbReference>
<dbReference type="AlphaFoldDB" id="A0A8H6RQ97"/>
<feature type="transmembrane region" description="Helical" evidence="1">
    <location>
        <begin position="35"/>
        <end position="59"/>
    </location>
</feature>
<organism evidence="2 3">
    <name type="scientific">Pseudocercospora fuligena</name>
    <dbReference type="NCBI Taxonomy" id="685502"/>
    <lineage>
        <taxon>Eukaryota</taxon>
        <taxon>Fungi</taxon>
        <taxon>Dikarya</taxon>
        <taxon>Ascomycota</taxon>
        <taxon>Pezizomycotina</taxon>
        <taxon>Dothideomycetes</taxon>
        <taxon>Dothideomycetidae</taxon>
        <taxon>Mycosphaerellales</taxon>
        <taxon>Mycosphaerellaceae</taxon>
        <taxon>Pseudocercospora</taxon>
    </lineage>
</organism>
<gene>
    <name evidence="2" type="ORF">HII31_03448</name>
</gene>
<evidence type="ECO:0000313" key="3">
    <source>
        <dbReference type="Proteomes" id="UP000660729"/>
    </source>
</evidence>
<keyword evidence="1" id="KW-0812">Transmembrane</keyword>
<accession>A0A8H6RQ97</accession>
<keyword evidence="1" id="KW-0472">Membrane</keyword>
<feature type="transmembrane region" description="Helical" evidence="1">
    <location>
        <begin position="360"/>
        <end position="381"/>
    </location>
</feature>
<keyword evidence="3" id="KW-1185">Reference proteome</keyword>
<feature type="transmembrane region" description="Helical" evidence="1">
    <location>
        <begin position="257"/>
        <end position="275"/>
    </location>
</feature>
<dbReference type="PANTHER" id="PTHR37577">
    <property type="entry name" value="INTEGRAL MEMBRANE PROTEIN"/>
    <property type="match status" value="1"/>
</dbReference>
<dbReference type="InterPro" id="IPR053018">
    <property type="entry name" value="Elsinochrome_Biosynth-Asso"/>
</dbReference>
<dbReference type="PANTHER" id="PTHR37577:SF1">
    <property type="entry name" value="INTEGRAL MEMBRANE PROTEIN"/>
    <property type="match status" value="1"/>
</dbReference>
<evidence type="ECO:0000313" key="2">
    <source>
        <dbReference type="EMBL" id="KAF7195242.1"/>
    </source>
</evidence>
<evidence type="ECO:0000256" key="1">
    <source>
        <dbReference type="SAM" id="Phobius"/>
    </source>
</evidence>
<sequence>MAVRACSSISCADIEVFGVTNETCTFDADPDVAGIGVLLSFIIVGAATYLLSVYIFFYVEHGFSHELFNDLDRTVIRFVERWTPFRTPPEKERPWCSKFRTTLSDIVIMLSDQQLVLGFSILSVGYFKFGSTTQYHFAIISALSNISFVVHVSTVPILKQAMFSDQEKVELKNFKRLWRAIAKLCFDILLFVSLWPTGNSWWLKDYGISVNCIWRDPGGNYHGTKLRMMVANMVLLTWGIWYEISAFFPAVSSNKGVNIVLKGIIFVLLLPKKLHLHLVRRRGSSVCSPKDIKERLCFGLQWISWVISVSILACSEVVYSQSLRFTRNWAMLISNSYLIFKLRARGADQGRIGNENAWSFGQGVAMFVLLLPLCLALELYYDHWMAQRKQHSSSSLIGAASGIAAPAAVWLGDALRSAPGTKQNARLSPASRIKAHCTWSSECLQCSEALEASRHANGKSPNAFYFGYPEPEPHEFEFEKALYQSAWFQMTMTLLSFSIFIAVTYWAVKGWAF</sequence>
<reference evidence="2" key="1">
    <citation type="submission" date="2020-04" db="EMBL/GenBank/DDBJ databases">
        <title>Draft genome resource of the tomato pathogen Pseudocercospora fuligena.</title>
        <authorList>
            <person name="Zaccaron A."/>
        </authorList>
    </citation>
    <scope>NUCLEOTIDE SEQUENCE</scope>
    <source>
        <strain evidence="2">PF001</strain>
    </source>
</reference>
<feature type="transmembrane region" description="Helical" evidence="1">
    <location>
        <begin position="393"/>
        <end position="412"/>
    </location>
</feature>
<feature type="transmembrane region" description="Helical" evidence="1">
    <location>
        <begin position="486"/>
        <end position="508"/>
    </location>
</feature>
<proteinExistence type="predicted"/>
<protein>
    <submittedName>
        <fullName evidence="2">Uncharacterized protein</fullName>
    </submittedName>
</protein>
<comment type="caution">
    <text evidence="2">The sequence shown here is derived from an EMBL/GenBank/DDBJ whole genome shotgun (WGS) entry which is preliminary data.</text>
</comment>
<dbReference type="EMBL" id="JABCIY010000041">
    <property type="protein sequence ID" value="KAF7195242.1"/>
    <property type="molecule type" value="Genomic_DNA"/>
</dbReference>
<feature type="transmembrane region" description="Helical" evidence="1">
    <location>
        <begin position="230"/>
        <end position="251"/>
    </location>
</feature>
<name>A0A8H6RQ97_9PEZI</name>